<evidence type="ECO:0000313" key="1">
    <source>
        <dbReference type="EMBL" id="KYM94931.1"/>
    </source>
</evidence>
<gene>
    <name evidence="1" type="ORF">ALC62_14526</name>
</gene>
<accession>A0A195C426</accession>
<protein>
    <submittedName>
        <fullName evidence="1">Uncharacterized protein</fullName>
    </submittedName>
</protein>
<dbReference type="AlphaFoldDB" id="A0A195C426"/>
<dbReference type="EMBL" id="KQ978344">
    <property type="protein sequence ID" value="KYM94931.1"/>
    <property type="molecule type" value="Genomic_DNA"/>
</dbReference>
<reference evidence="1 2" key="1">
    <citation type="submission" date="2016-03" db="EMBL/GenBank/DDBJ databases">
        <title>Cyphomyrmex costatus WGS genome.</title>
        <authorList>
            <person name="Nygaard S."/>
            <person name="Hu H."/>
            <person name="Boomsma J."/>
            <person name="Zhang G."/>
        </authorList>
    </citation>
    <scope>NUCLEOTIDE SEQUENCE [LARGE SCALE GENOMIC DNA]</scope>
    <source>
        <strain evidence="1">MS0001</strain>
        <tissue evidence="1">Whole body</tissue>
    </source>
</reference>
<evidence type="ECO:0000313" key="2">
    <source>
        <dbReference type="Proteomes" id="UP000078542"/>
    </source>
</evidence>
<proteinExistence type="predicted"/>
<dbReference type="Proteomes" id="UP000078542">
    <property type="component" value="Unassembled WGS sequence"/>
</dbReference>
<organism evidence="1 2">
    <name type="scientific">Cyphomyrmex costatus</name>
    <dbReference type="NCBI Taxonomy" id="456900"/>
    <lineage>
        <taxon>Eukaryota</taxon>
        <taxon>Metazoa</taxon>
        <taxon>Ecdysozoa</taxon>
        <taxon>Arthropoda</taxon>
        <taxon>Hexapoda</taxon>
        <taxon>Insecta</taxon>
        <taxon>Pterygota</taxon>
        <taxon>Neoptera</taxon>
        <taxon>Endopterygota</taxon>
        <taxon>Hymenoptera</taxon>
        <taxon>Apocrita</taxon>
        <taxon>Aculeata</taxon>
        <taxon>Formicoidea</taxon>
        <taxon>Formicidae</taxon>
        <taxon>Myrmicinae</taxon>
        <taxon>Cyphomyrmex</taxon>
    </lineage>
</organism>
<name>A0A195C426_9HYME</name>
<keyword evidence="2" id="KW-1185">Reference proteome</keyword>
<sequence length="94" mass="10574">MPREGHNALLEELEEWATGPGRRSHGTIRHRPRDQATKLEESFILGLFISTPAQRVLLGAKIDGPRYKWNGVYNQYLGGGICTPLSGYPRGERQ</sequence>